<keyword evidence="1" id="KW-0732">Signal</keyword>
<evidence type="ECO:0000313" key="2">
    <source>
        <dbReference type="EMBL" id="MBO9199186.1"/>
    </source>
</evidence>
<dbReference type="InterPro" id="IPR011990">
    <property type="entry name" value="TPR-like_helical_dom_sf"/>
</dbReference>
<accession>A0ABS3YMR5</accession>
<dbReference type="Pfam" id="PF12771">
    <property type="entry name" value="SusD-like_2"/>
    <property type="match status" value="1"/>
</dbReference>
<organism evidence="2 3">
    <name type="scientific">Niastella soli</name>
    <dbReference type="NCBI Taxonomy" id="2821487"/>
    <lineage>
        <taxon>Bacteria</taxon>
        <taxon>Pseudomonadati</taxon>
        <taxon>Bacteroidota</taxon>
        <taxon>Chitinophagia</taxon>
        <taxon>Chitinophagales</taxon>
        <taxon>Chitinophagaceae</taxon>
        <taxon>Niastella</taxon>
    </lineage>
</organism>
<dbReference type="InterPro" id="IPR041662">
    <property type="entry name" value="SusD-like_2"/>
</dbReference>
<evidence type="ECO:0000313" key="3">
    <source>
        <dbReference type="Proteomes" id="UP000677244"/>
    </source>
</evidence>
<reference evidence="2 3" key="1">
    <citation type="submission" date="2021-03" db="EMBL/GenBank/DDBJ databases">
        <title>Assistant Professor.</title>
        <authorList>
            <person name="Huq M.A."/>
        </authorList>
    </citation>
    <scope>NUCLEOTIDE SEQUENCE [LARGE SCALE GENOMIC DNA]</scope>
    <source>
        <strain evidence="2 3">MAH-29</strain>
    </source>
</reference>
<keyword evidence="2" id="KW-0449">Lipoprotein</keyword>
<feature type="chain" id="PRO_5045245474" evidence="1">
    <location>
        <begin position="19"/>
        <end position="481"/>
    </location>
</feature>
<protein>
    <submittedName>
        <fullName evidence="2">SusD/RagB family nutrient-binding outer membrane lipoprotein</fullName>
    </submittedName>
</protein>
<dbReference type="Gene3D" id="1.25.40.390">
    <property type="match status" value="1"/>
</dbReference>
<evidence type="ECO:0000256" key="1">
    <source>
        <dbReference type="SAM" id="SignalP"/>
    </source>
</evidence>
<sequence>MRKLILFLIIPVLFSASACKKFLDVNKSPNNPEKVPPSVLLPETTIGIAFANTNDLDRATSVIIQHLAGTGTQSVDYDTYKLEGYFDNQWNLELYNGVINNLVKLIKENQETNPQYAGVAKLEMAYAFSMITDLWGDVPYSQAGFGLDYLNPRFDKQQDIYQGNSADGIKSLFDLVKEGMADLDKTSILKPKTDDIVYGGDMAKWKRMGNTLLLKFANTIAFKNPALAKSTIDAVLTANNYINSNSLDFQVPFGGTGNQNPLYSFNWVNRKTDQILSTRFLDMETKLNDSVRLSKFFTKPGGQFVSYDNGNTVSSPSENARSKYALFLTGAAGEAPAYLVTYAQVNFILAESALMLGTAGNANTYYQAGIRANMSKVGITKDSIDLYFATNPTVVTLAGTQEQQLEQIITQKYISWVGNGIEAFNDFRRTGYPKLALARNAAGHDPNTIPTRLTYPNGELQRNSNCPNPITRTTVKMWWAR</sequence>
<comment type="caution">
    <text evidence="2">The sequence shown here is derived from an EMBL/GenBank/DDBJ whole genome shotgun (WGS) entry which is preliminary data.</text>
</comment>
<dbReference type="PROSITE" id="PS51257">
    <property type="entry name" value="PROKAR_LIPOPROTEIN"/>
    <property type="match status" value="1"/>
</dbReference>
<gene>
    <name evidence="2" type="ORF">J7I42_02850</name>
</gene>
<dbReference type="EMBL" id="JAGHKO010000001">
    <property type="protein sequence ID" value="MBO9199186.1"/>
    <property type="molecule type" value="Genomic_DNA"/>
</dbReference>
<feature type="signal peptide" evidence="1">
    <location>
        <begin position="1"/>
        <end position="18"/>
    </location>
</feature>
<proteinExistence type="predicted"/>
<keyword evidence="3" id="KW-1185">Reference proteome</keyword>
<dbReference type="RefSeq" id="WP_209137259.1">
    <property type="nucleotide sequence ID" value="NZ_JAGHKO010000001.1"/>
</dbReference>
<dbReference type="Proteomes" id="UP000677244">
    <property type="component" value="Unassembled WGS sequence"/>
</dbReference>
<dbReference type="SUPFAM" id="SSF48452">
    <property type="entry name" value="TPR-like"/>
    <property type="match status" value="1"/>
</dbReference>
<name>A0ABS3YMR5_9BACT</name>